<dbReference type="PaxDb" id="547559-Nmag_2030"/>
<reference evidence="2 4" key="2">
    <citation type="journal article" date="2012" name="BMC Genomics">
        <title>A comparative genomics perspective on the genetic content of the alkaliphilic haloarchaeon Natrialba magadii ATCC 43099T.</title>
        <authorList>
            <person name="Siddaramappa S."/>
            <person name="Challacombe J.F."/>
            <person name="Decastro R.E."/>
            <person name="Pfeiffer F."/>
            <person name="Sastre D.E."/>
            <person name="Gimenez M.I."/>
            <person name="Paggi R.A."/>
            <person name="Detter J.C."/>
            <person name="Davenport K.W."/>
            <person name="Goodwin L.A."/>
            <person name="Kyrpides N."/>
            <person name="Tapia R."/>
            <person name="Pitluck S."/>
            <person name="Lucas S."/>
            <person name="Woyke T."/>
            <person name="Maupin-Furlow J.A."/>
        </authorList>
    </citation>
    <scope>NUCLEOTIDE SEQUENCE [LARGE SCALE GENOMIC DNA]</scope>
    <source>
        <strain evidence="2">ATCC 43099</strain>
        <strain evidence="4">ATCC 43099 / DSM 3394 / CCM 3739 / CIP 104546 / IAM 13178 / JCM 8861 / NBRC 102185 / NCIMB 2190 / MS3</strain>
    </source>
</reference>
<dbReference type="AlphaFoldDB" id="D3SVJ2"/>
<evidence type="ECO:0000313" key="3">
    <source>
        <dbReference type="EMBL" id="ELY29987.1"/>
    </source>
</evidence>
<organism evidence="2 4">
    <name type="scientific">Natrialba magadii (strain ATCC 43099 / DSM 3394 / CCM 3739 / CIP 104546 / IAM 13178 / JCM 8861 / NBRC 102185 / NCIMB 2190 / MS3)</name>
    <name type="common">Natronobacterium magadii</name>
    <dbReference type="NCBI Taxonomy" id="547559"/>
    <lineage>
        <taxon>Archaea</taxon>
        <taxon>Methanobacteriati</taxon>
        <taxon>Methanobacteriota</taxon>
        <taxon>Stenosarchaea group</taxon>
        <taxon>Halobacteria</taxon>
        <taxon>Halobacteriales</taxon>
        <taxon>Natrialbaceae</taxon>
        <taxon>Natrialba</taxon>
    </lineage>
</organism>
<gene>
    <name evidence="2" type="ordered locus">Nmag_2030</name>
    <name evidence="3" type="ORF">C500_10264</name>
</gene>
<protein>
    <recommendedName>
        <fullName evidence="6">Small CPxCG-related zinc finger protein</fullName>
    </recommendedName>
</protein>
<evidence type="ECO:0008006" key="6">
    <source>
        <dbReference type="Google" id="ProtNLM"/>
    </source>
</evidence>
<dbReference type="GeneID" id="8824872"/>
<evidence type="ECO:0000313" key="2">
    <source>
        <dbReference type="EMBL" id="ADD05600.1"/>
    </source>
</evidence>
<proteinExistence type="predicted"/>
<dbReference type="eggNOG" id="arCOG06446">
    <property type="taxonomic scope" value="Archaea"/>
</dbReference>
<reference evidence="2" key="4">
    <citation type="submission" date="2016-09" db="EMBL/GenBank/DDBJ databases">
        <authorList>
            <person name="Pfeiffer F."/>
        </authorList>
    </citation>
    <scope>NUCLEOTIDE SEQUENCE</scope>
    <source>
        <strain evidence="2">ATCC 43099</strain>
    </source>
</reference>
<keyword evidence="4" id="KW-1185">Reference proteome</keyword>
<dbReference type="OrthoDB" id="190410at2157"/>
<evidence type="ECO:0000256" key="1">
    <source>
        <dbReference type="SAM" id="MobiDB-lite"/>
    </source>
</evidence>
<reference evidence="3 5" key="3">
    <citation type="journal article" date="2014" name="PLoS Genet.">
        <title>Phylogenetically driven sequencing of extremely halophilic archaea reveals strategies for static and dynamic osmo-response.</title>
        <authorList>
            <person name="Becker E.A."/>
            <person name="Seitzer P.M."/>
            <person name="Tritt A."/>
            <person name="Larsen D."/>
            <person name="Krusor M."/>
            <person name="Yao A.I."/>
            <person name="Wu D."/>
            <person name="Madern D."/>
            <person name="Eisen J.A."/>
            <person name="Darling A.E."/>
            <person name="Facciotti M.T."/>
        </authorList>
    </citation>
    <scope>NUCLEOTIDE SEQUENCE [LARGE SCALE GENOMIC DNA]</scope>
    <source>
        <strain evidence="5">ATCC 43099 / DSM 3394 / CCM 3739 / CIP 104546 / IAM 13178 / JCM 8861 / NBRC 102185 / NCIMB 2190 / MS3</strain>
        <strain evidence="3">MS-3</strain>
    </source>
</reference>
<dbReference type="HOGENOM" id="CLU_184177_0_0_2"/>
<dbReference type="PATRIC" id="fig|547559.17.peg.2026"/>
<dbReference type="RefSeq" id="WP_004267426.1">
    <property type="nucleotide sequence ID" value="NC_013922.1"/>
</dbReference>
<dbReference type="Pfam" id="PF24442">
    <property type="entry name" value="DUF7561"/>
    <property type="match status" value="1"/>
</dbReference>
<feature type="region of interest" description="Disordered" evidence="1">
    <location>
        <begin position="69"/>
        <end position="89"/>
    </location>
</feature>
<sequence length="89" mass="9209">MATDACDGCGRAVSVAGGIANLWTFGENDGSDGSAITLELADGTEHLLCYPCLEAIPDEPTAEDVARLEQVDPETSRLAPVGERSGESL</sequence>
<dbReference type="InterPro" id="IPR055983">
    <property type="entry name" value="DUF7561"/>
</dbReference>
<accession>D3SVJ2</accession>
<dbReference type="Proteomes" id="UP000001879">
    <property type="component" value="Chromosome"/>
</dbReference>
<dbReference type="KEGG" id="nmg:Nmag_2030"/>
<evidence type="ECO:0000313" key="5">
    <source>
        <dbReference type="Proteomes" id="UP000011543"/>
    </source>
</evidence>
<dbReference type="EMBL" id="AOHS01000034">
    <property type="protein sequence ID" value="ELY29987.1"/>
    <property type="molecule type" value="Genomic_DNA"/>
</dbReference>
<reference evidence="4" key="1">
    <citation type="submission" date="2010-02" db="EMBL/GenBank/DDBJ databases">
        <title>Complete sequence of chromosome of Natrialba magadii ATCC 43099.</title>
        <authorList>
            <consortium name="US DOE Joint Genome Institute"/>
            <person name="Lucas S."/>
            <person name="Copeland A."/>
            <person name="Lapidus A."/>
            <person name="Cheng J.-F."/>
            <person name="Bruce D."/>
            <person name="Goodwin L."/>
            <person name="Pitluck S."/>
            <person name="Davenport K."/>
            <person name="Saunders E."/>
            <person name="Detter J.C."/>
            <person name="Han C."/>
            <person name="Tapia R."/>
            <person name="Land M."/>
            <person name="Hauser L."/>
            <person name="Kyrpides N."/>
            <person name="Mikhailova N."/>
            <person name="De Castro R.E."/>
            <person name="Maupin-Furlow J.A."/>
            <person name="Woyke T."/>
        </authorList>
    </citation>
    <scope>NUCLEOTIDE SEQUENCE [LARGE SCALE GENOMIC DNA]</scope>
    <source>
        <strain evidence="4">ATCC 43099 / DSM 3394 / CCM 3739 / CIP 104546 / IAM 13178 / JCM 8861 / NBRC 102185 / NCIMB 2190 / MS3</strain>
    </source>
</reference>
<evidence type="ECO:0000313" key="4">
    <source>
        <dbReference type="Proteomes" id="UP000001879"/>
    </source>
</evidence>
<dbReference type="EMBL" id="CP001932">
    <property type="protein sequence ID" value="ADD05600.1"/>
    <property type="molecule type" value="Genomic_DNA"/>
</dbReference>
<name>D3SVJ2_NATMM</name>
<dbReference type="Proteomes" id="UP000011543">
    <property type="component" value="Unassembled WGS sequence"/>
</dbReference>